<dbReference type="AlphaFoldDB" id="A0A537IZW6"/>
<reference evidence="3 4" key="1">
    <citation type="journal article" date="2019" name="Nat. Microbiol.">
        <title>Mediterranean grassland soil C-N compound turnover is dependent on rainfall and depth, and is mediated by genomically divergent microorganisms.</title>
        <authorList>
            <person name="Diamond S."/>
            <person name="Andeer P.F."/>
            <person name="Li Z."/>
            <person name="Crits-Christoph A."/>
            <person name="Burstein D."/>
            <person name="Anantharaman K."/>
            <person name="Lane K.R."/>
            <person name="Thomas B.C."/>
            <person name="Pan C."/>
            <person name="Northen T.R."/>
            <person name="Banfield J.F."/>
        </authorList>
    </citation>
    <scope>NUCLEOTIDE SEQUENCE [LARGE SCALE GENOMIC DNA]</scope>
    <source>
        <strain evidence="3">NP_7</strain>
    </source>
</reference>
<feature type="compositionally biased region" description="Basic and acidic residues" evidence="1">
    <location>
        <begin position="1"/>
        <end position="20"/>
    </location>
</feature>
<gene>
    <name evidence="3" type="ORF">E6H04_14700</name>
</gene>
<protein>
    <recommendedName>
        <fullName evidence="5">DUF4198 domain-containing protein</fullName>
    </recommendedName>
</protein>
<keyword evidence="2" id="KW-0472">Membrane</keyword>
<comment type="caution">
    <text evidence="3">The sequence shown here is derived from an EMBL/GenBank/DDBJ whole genome shotgun (WGS) entry which is preliminary data.</text>
</comment>
<feature type="compositionally biased region" description="Basic and acidic residues" evidence="1">
    <location>
        <begin position="40"/>
        <end position="58"/>
    </location>
</feature>
<feature type="compositionally biased region" description="Basic residues" evidence="1">
    <location>
        <begin position="26"/>
        <end position="39"/>
    </location>
</feature>
<evidence type="ECO:0000313" key="4">
    <source>
        <dbReference type="Proteomes" id="UP000320048"/>
    </source>
</evidence>
<feature type="transmembrane region" description="Helical" evidence="2">
    <location>
        <begin position="131"/>
        <end position="150"/>
    </location>
</feature>
<keyword evidence="2" id="KW-1133">Transmembrane helix</keyword>
<feature type="compositionally biased region" description="Low complexity" evidence="1">
    <location>
        <begin position="59"/>
        <end position="86"/>
    </location>
</feature>
<organism evidence="3 4">
    <name type="scientific">Candidatus Segetimicrobium genomatis</name>
    <dbReference type="NCBI Taxonomy" id="2569760"/>
    <lineage>
        <taxon>Bacteria</taxon>
        <taxon>Bacillati</taxon>
        <taxon>Candidatus Sysuimicrobiota</taxon>
        <taxon>Candidatus Sysuimicrobiia</taxon>
        <taxon>Candidatus Sysuimicrobiales</taxon>
        <taxon>Candidatus Segetimicrobiaceae</taxon>
        <taxon>Candidatus Segetimicrobium</taxon>
    </lineage>
</organism>
<feature type="region of interest" description="Disordered" evidence="1">
    <location>
        <begin position="1"/>
        <end position="86"/>
    </location>
</feature>
<evidence type="ECO:0000256" key="2">
    <source>
        <dbReference type="SAM" id="Phobius"/>
    </source>
</evidence>
<feature type="transmembrane region" description="Helical" evidence="2">
    <location>
        <begin position="278"/>
        <end position="297"/>
    </location>
</feature>
<proteinExistence type="predicted"/>
<sequence>MEDTRRDRDHTHPPLRDRAARSSPRPLHRTNPRRRGRTGRRPEQPGRLRPRPDREARRAAGGRTILSPCRPRAAPAHRPGPGSSSSRLLLTASIRAPPASQRPNDAKAGRRAAPRILACFLWKEEMRMHKIQGLAVALVLSAALAAPAMAHEQRDAAGKPVNDLGDTLKVEVRFSGQTMGPLSLNPGYDPDAHLGVPGEYLAPVIPTRPGNYAFHFTGKIRNQTVDETFTTSEKTFDPAADPSAIEFPAKDPGVGELAMRIERLGPRIDAAQAAAAQLRTLAFTGIVLGAAGLLLGLSSRRRVNR</sequence>
<accession>A0A537IZW6</accession>
<evidence type="ECO:0000256" key="1">
    <source>
        <dbReference type="SAM" id="MobiDB-lite"/>
    </source>
</evidence>
<dbReference type="EMBL" id="VBAO01000496">
    <property type="protein sequence ID" value="TMI76795.1"/>
    <property type="molecule type" value="Genomic_DNA"/>
</dbReference>
<keyword evidence="2" id="KW-0812">Transmembrane</keyword>
<name>A0A537IZW6_9BACT</name>
<evidence type="ECO:0000313" key="3">
    <source>
        <dbReference type="EMBL" id="TMI76795.1"/>
    </source>
</evidence>
<evidence type="ECO:0008006" key="5">
    <source>
        <dbReference type="Google" id="ProtNLM"/>
    </source>
</evidence>
<dbReference type="Proteomes" id="UP000320048">
    <property type="component" value="Unassembled WGS sequence"/>
</dbReference>